<dbReference type="InterPro" id="IPR045851">
    <property type="entry name" value="AMP-bd_C_sf"/>
</dbReference>
<gene>
    <name evidence="2" type="ORF">EAH80_00850</name>
</gene>
<dbReference type="Pfam" id="PF00501">
    <property type="entry name" value="AMP-binding"/>
    <property type="match status" value="1"/>
</dbReference>
<dbReference type="PROSITE" id="PS00455">
    <property type="entry name" value="AMP_BINDING"/>
    <property type="match status" value="1"/>
</dbReference>
<dbReference type="InterPro" id="IPR020845">
    <property type="entry name" value="AMP-binding_CS"/>
</dbReference>
<dbReference type="InterPro" id="IPR050237">
    <property type="entry name" value="ATP-dep_AMP-bd_enzyme"/>
</dbReference>
<reference evidence="2 3" key="1">
    <citation type="journal article" date="2019" name="Environ. Microbiol.">
        <title>Species interactions and distinct microbial communities in high Arctic permafrost affected cryosols are associated with the CH4 and CO2 gas fluxes.</title>
        <authorList>
            <person name="Altshuler I."/>
            <person name="Hamel J."/>
            <person name="Turney S."/>
            <person name="Magnuson E."/>
            <person name="Levesque R."/>
            <person name="Greer C."/>
            <person name="Whyte L.G."/>
        </authorList>
    </citation>
    <scope>NUCLEOTIDE SEQUENCE [LARGE SCALE GENOMIC DNA]</scope>
    <source>
        <strain evidence="2 3">S5.20</strain>
    </source>
</reference>
<dbReference type="SUPFAM" id="SSF56801">
    <property type="entry name" value="Acetyl-CoA synthetase-like"/>
    <property type="match status" value="1"/>
</dbReference>
<keyword evidence="3" id="KW-1185">Reference proteome</keyword>
<evidence type="ECO:0000313" key="2">
    <source>
        <dbReference type="EMBL" id="TPG36550.1"/>
    </source>
</evidence>
<dbReference type="InterPro" id="IPR042099">
    <property type="entry name" value="ANL_N_sf"/>
</dbReference>
<dbReference type="EMBL" id="RCZG01000001">
    <property type="protein sequence ID" value="TPG36550.1"/>
    <property type="molecule type" value="Genomic_DNA"/>
</dbReference>
<name>A0A502EJ68_9MYCO</name>
<comment type="caution">
    <text evidence="2">The sequence shown here is derived from an EMBL/GenBank/DDBJ whole genome shotgun (WGS) entry which is preliminary data.</text>
</comment>
<dbReference type="PANTHER" id="PTHR43767">
    <property type="entry name" value="LONG-CHAIN-FATTY-ACID--COA LIGASE"/>
    <property type="match status" value="1"/>
</dbReference>
<dbReference type="Gene3D" id="3.40.50.12780">
    <property type="entry name" value="N-terminal domain of ligase-like"/>
    <property type="match status" value="1"/>
</dbReference>
<organism evidence="2 3">
    <name type="scientific">Mycolicibacterium hodleri</name>
    <dbReference type="NCBI Taxonomy" id="49897"/>
    <lineage>
        <taxon>Bacteria</taxon>
        <taxon>Bacillati</taxon>
        <taxon>Actinomycetota</taxon>
        <taxon>Actinomycetes</taxon>
        <taxon>Mycobacteriales</taxon>
        <taxon>Mycobacteriaceae</taxon>
        <taxon>Mycolicibacterium</taxon>
    </lineage>
</organism>
<evidence type="ECO:0000313" key="3">
    <source>
        <dbReference type="Proteomes" id="UP000320095"/>
    </source>
</evidence>
<dbReference type="InterPro" id="IPR000873">
    <property type="entry name" value="AMP-dep_synth/lig_dom"/>
</dbReference>
<evidence type="ECO:0000259" key="1">
    <source>
        <dbReference type="Pfam" id="PF00501"/>
    </source>
</evidence>
<dbReference type="GO" id="GO:0016878">
    <property type="term" value="F:acid-thiol ligase activity"/>
    <property type="evidence" value="ECO:0007669"/>
    <property type="project" value="UniProtKB-ARBA"/>
</dbReference>
<dbReference type="Proteomes" id="UP000320095">
    <property type="component" value="Unassembled WGS sequence"/>
</dbReference>
<dbReference type="PANTHER" id="PTHR43767:SF1">
    <property type="entry name" value="NONRIBOSOMAL PEPTIDE SYNTHASE PES1 (EUROFUNG)-RELATED"/>
    <property type="match status" value="1"/>
</dbReference>
<dbReference type="Gene3D" id="3.30.300.30">
    <property type="match status" value="1"/>
</dbReference>
<protein>
    <submittedName>
        <fullName evidence="2">AMP-binding protein</fullName>
    </submittedName>
</protein>
<proteinExistence type="predicted"/>
<dbReference type="AlphaFoldDB" id="A0A502EJ68"/>
<accession>A0A502EJ68</accession>
<feature type="domain" description="AMP-dependent synthetase/ligase" evidence="1">
    <location>
        <begin position="43"/>
        <end position="411"/>
    </location>
</feature>
<sequence length="567" mass="63649">MRGPRFRRTRPSVRALRSTSGRNVMHHVKLSDPADRTVDRILRAQAEMVGDDEFLVEENTRHTYAAVDDLADRHASGYAELGIGAGDTVALLMHNSVDMAVTSFGVNRLGAVWSAISPEYRGEWLGELLNSVGSPVLVLDDELWSSVAALPVIPFRHLVIRGSSQQARSEAPAGVAVHDFDDLARGHAIRHDSKAYYGDTNAILWTSGTTGRSKGVMQSHNVWITYAQRHNEIYRDGVREGERFYGCIPMYNSGGWIMNVYPALLTGVPACIDKRFSVSDYWNRLRYFDAHHTILLGTMPLYLAQQPACDDDTENPLRTACINPLPRNLPEFMARFGLERVGSGFGQSEIMGATLYSSDWPLKPGSSGFVRDDDPVETRLLDADDNEVGENEVGEICVRPRAPFAIFNGYFNEPEKTIEAFRNLWYHTGDLARRDADGELFFADRKKDSLRHKGRNINSFEVEHIARQFPGVTDVAAVGVTLTEMDHEEELRICLLLGDGATVDRLEFCKFMDAKAPYYFVPRYVDVLDAFPLTPTGKVQKFKIRERGIDAATWDRLEHAADWSPTR</sequence>